<dbReference type="Gene3D" id="3.90.1420.10">
    <property type="entry name" value="Rubisco LSMT, substrate-binding domain"/>
    <property type="match status" value="1"/>
</dbReference>
<dbReference type="CDD" id="cd10527">
    <property type="entry name" value="SET_LSMT"/>
    <property type="match status" value="1"/>
</dbReference>
<dbReference type="Pfam" id="PF09273">
    <property type="entry name" value="Rubis-subs-bind"/>
    <property type="match status" value="1"/>
</dbReference>
<protein>
    <recommendedName>
        <fullName evidence="4">Rubisco LSMT substrate-binding domain-containing protein</fullName>
    </recommendedName>
</protein>
<accession>A0AAW1QEF8</accession>
<keyword evidence="3" id="KW-0949">S-adenosyl-L-methionine</keyword>
<dbReference type="GO" id="GO:0016279">
    <property type="term" value="F:protein-lysine N-methyltransferase activity"/>
    <property type="evidence" value="ECO:0007669"/>
    <property type="project" value="TreeGrafter"/>
</dbReference>
<name>A0AAW1QEF8_9CHLO</name>
<organism evidence="5 6">
    <name type="scientific">[Myrmecia] bisecta</name>
    <dbReference type="NCBI Taxonomy" id="41462"/>
    <lineage>
        <taxon>Eukaryota</taxon>
        <taxon>Viridiplantae</taxon>
        <taxon>Chlorophyta</taxon>
        <taxon>core chlorophytes</taxon>
        <taxon>Trebouxiophyceae</taxon>
        <taxon>Trebouxiales</taxon>
        <taxon>Trebouxiaceae</taxon>
        <taxon>Myrmecia</taxon>
    </lineage>
</organism>
<evidence type="ECO:0000256" key="1">
    <source>
        <dbReference type="ARBA" id="ARBA00022603"/>
    </source>
</evidence>
<keyword evidence="1" id="KW-0489">Methyltransferase</keyword>
<comment type="caution">
    <text evidence="5">The sequence shown here is derived from an EMBL/GenBank/DDBJ whole genome shotgun (WGS) entry which is preliminary data.</text>
</comment>
<dbReference type="EMBL" id="JALJOR010000003">
    <property type="protein sequence ID" value="KAK9819779.1"/>
    <property type="molecule type" value="Genomic_DNA"/>
</dbReference>
<evidence type="ECO:0000256" key="3">
    <source>
        <dbReference type="ARBA" id="ARBA00022691"/>
    </source>
</evidence>
<keyword evidence="2" id="KW-0808">Transferase</keyword>
<dbReference type="PANTHER" id="PTHR13271">
    <property type="entry name" value="UNCHARACTERIZED PUTATIVE METHYLTRANSFERASE"/>
    <property type="match status" value="1"/>
</dbReference>
<reference evidence="5 6" key="1">
    <citation type="journal article" date="2024" name="Nat. Commun.">
        <title>Phylogenomics reveals the evolutionary origins of lichenization in chlorophyte algae.</title>
        <authorList>
            <person name="Puginier C."/>
            <person name="Libourel C."/>
            <person name="Otte J."/>
            <person name="Skaloud P."/>
            <person name="Haon M."/>
            <person name="Grisel S."/>
            <person name="Petersen M."/>
            <person name="Berrin J.G."/>
            <person name="Delaux P.M."/>
            <person name="Dal Grande F."/>
            <person name="Keller J."/>
        </authorList>
    </citation>
    <scope>NUCLEOTIDE SEQUENCE [LARGE SCALE GENOMIC DNA]</scope>
    <source>
        <strain evidence="5 6">SAG 2043</strain>
    </source>
</reference>
<dbReference type="SUPFAM" id="SSF82199">
    <property type="entry name" value="SET domain"/>
    <property type="match status" value="1"/>
</dbReference>
<keyword evidence="6" id="KW-1185">Reference proteome</keyword>
<evidence type="ECO:0000313" key="6">
    <source>
        <dbReference type="Proteomes" id="UP001489004"/>
    </source>
</evidence>
<dbReference type="GO" id="GO:0032259">
    <property type="term" value="P:methylation"/>
    <property type="evidence" value="ECO:0007669"/>
    <property type="project" value="UniProtKB-KW"/>
</dbReference>
<evidence type="ECO:0000259" key="4">
    <source>
        <dbReference type="Pfam" id="PF09273"/>
    </source>
</evidence>
<gene>
    <name evidence="5" type="ORF">WJX72_002266</name>
</gene>
<evidence type="ECO:0000256" key="2">
    <source>
        <dbReference type="ARBA" id="ARBA00022679"/>
    </source>
</evidence>
<feature type="domain" description="Rubisco LSMT substrate-binding" evidence="4">
    <location>
        <begin position="295"/>
        <end position="353"/>
    </location>
</feature>
<dbReference type="InterPro" id="IPR046341">
    <property type="entry name" value="SET_dom_sf"/>
</dbReference>
<dbReference type="AlphaFoldDB" id="A0AAW1QEF8"/>
<sequence>MVDMLDMSDAPLKSPLVCIRSGRGMLLKGLASIVSLLGTDDLPAATCWVLLLALLLLAELRNPQSRYRPYLQLLPSPVASRLKAVCWQGPDATDLLLFSQEELNELQCRPVLVSCLAEKARLTRVYDHVFSPSEGDSEPAISLASFVWAHCLDEEASCHISIAAGHSGWQVDLRTRQAYRAGDEVLLSYGARPMRDMLRNYAFIPAGAAMEVYEDLPFPRQALLVLGSAKSPDALLRLVEVRVLANGPTHPLLELSWASVLYTVTDGVRRPADDVAGVRVVIDRQCEPDSSCRRQGLDVESERKIVCSLGGACAELLATCGSSVQEDEELLAGAASPNLRLARQYRLQRKRLLHRVISGLEVQAAMLAPYAGT</sequence>
<dbReference type="SUPFAM" id="SSF81822">
    <property type="entry name" value="RuBisCo LSMT C-terminal, substrate-binding domain"/>
    <property type="match status" value="1"/>
</dbReference>
<dbReference type="InterPro" id="IPR050600">
    <property type="entry name" value="SETD3_SETD6_MTase"/>
</dbReference>
<evidence type="ECO:0000313" key="5">
    <source>
        <dbReference type="EMBL" id="KAK9819779.1"/>
    </source>
</evidence>
<dbReference type="PANTHER" id="PTHR13271:SF151">
    <property type="entry name" value="SET DOMAIN-CONTAINING PROTEIN 4"/>
    <property type="match status" value="1"/>
</dbReference>
<dbReference type="InterPro" id="IPR015353">
    <property type="entry name" value="Rubisco_LSMT_subst-bd"/>
</dbReference>
<dbReference type="InterPro" id="IPR036464">
    <property type="entry name" value="Rubisco_LSMT_subst-bd_sf"/>
</dbReference>
<dbReference type="Gene3D" id="3.90.1410.10">
    <property type="entry name" value="set domain protein methyltransferase, domain 1"/>
    <property type="match status" value="1"/>
</dbReference>
<dbReference type="Proteomes" id="UP001489004">
    <property type="component" value="Unassembled WGS sequence"/>
</dbReference>
<proteinExistence type="predicted"/>